<dbReference type="GO" id="GO:0009052">
    <property type="term" value="P:pentose-phosphate shunt, non-oxidative branch"/>
    <property type="evidence" value="ECO:0007669"/>
    <property type="project" value="InterPro"/>
</dbReference>
<dbReference type="STRING" id="3076.A0A2P6TGT6"/>
<proteinExistence type="inferred from homology"/>
<evidence type="ECO:0000256" key="2">
    <source>
        <dbReference type="ARBA" id="ARBA00004988"/>
    </source>
</evidence>
<dbReference type="SUPFAM" id="SSF100950">
    <property type="entry name" value="NagB/RpiA/CoA transferase-like"/>
    <property type="match status" value="1"/>
</dbReference>
<keyword evidence="5 7" id="KW-0413">Isomerase</keyword>
<keyword evidence="8" id="KW-1185">Reference proteome</keyword>
<dbReference type="EMBL" id="LHPG02000017">
    <property type="protein sequence ID" value="PRW33329.1"/>
    <property type="molecule type" value="Genomic_DNA"/>
</dbReference>
<dbReference type="InterPro" id="IPR050262">
    <property type="entry name" value="Ribose-5P_isomerase"/>
</dbReference>
<dbReference type="Gene3D" id="3.30.70.260">
    <property type="match status" value="1"/>
</dbReference>
<dbReference type="InterPro" id="IPR037171">
    <property type="entry name" value="NagB/RpiA_transferase-like"/>
</dbReference>
<dbReference type="GO" id="GO:0004751">
    <property type="term" value="F:ribose-5-phosphate isomerase activity"/>
    <property type="evidence" value="ECO:0007669"/>
    <property type="project" value="UniProtKB-EC"/>
</dbReference>
<organism evidence="7 8">
    <name type="scientific">Chlorella sorokiniana</name>
    <name type="common">Freshwater green alga</name>
    <dbReference type="NCBI Taxonomy" id="3076"/>
    <lineage>
        <taxon>Eukaryota</taxon>
        <taxon>Viridiplantae</taxon>
        <taxon>Chlorophyta</taxon>
        <taxon>core chlorophytes</taxon>
        <taxon>Trebouxiophyceae</taxon>
        <taxon>Chlorellales</taxon>
        <taxon>Chlorellaceae</taxon>
        <taxon>Chlorella clade</taxon>
        <taxon>Chlorella</taxon>
    </lineage>
</organism>
<dbReference type="Pfam" id="PF06026">
    <property type="entry name" value="Rib_5-P_isom_A"/>
    <property type="match status" value="1"/>
</dbReference>
<dbReference type="EC" id="5.3.1.6" evidence="4"/>
<protein>
    <recommendedName>
        <fullName evidence="4">ribose-5-phosphate isomerase</fullName>
        <ecNumber evidence="4">5.3.1.6</ecNumber>
    </recommendedName>
</protein>
<sequence>MPLCRVAPLAAAAPPCSHARAPAPLPRALCFRSTPVHSLKRRLAAMRPPAAGGEEAGGSGAAAAGAEEEAEQQATRAAAALAADTFLRDEITVGVGTGPAVNALLEEIAARQGAGKLRGLKCVPASDVAASEAAFHGVPLTTLQEGQRLDFFFEAADELAADAEGSLAFVIGRQHVPQPQLHRVRELAEAATTNVVLAQAAVVVPRLGGSLCVAVEEADWEESGEELDDIFLGDAELWRRSTEEGAGPRGGDNPYVSPEGHTLIDIRFYEGLKLFGEDADYGAIAREIEGVPGVVAHGLMANVAAAAIVAGREGEAPRLVWRGEAAARGDNAA</sequence>
<dbReference type="UniPathway" id="UPA00115">
    <property type="reaction ID" value="UER00412"/>
</dbReference>
<comment type="catalytic activity">
    <reaction evidence="1">
        <text>aldehydo-D-ribose 5-phosphate = D-ribulose 5-phosphate</text>
        <dbReference type="Rhea" id="RHEA:14657"/>
        <dbReference type="ChEBI" id="CHEBI:58121"/>
        <dbReference type="ChEBI" id="CHEBI:58273"/>
        <dbReference type="EC" id="5.3.1.6"/>
    </reaction>
</comment>
<evidence type="ECO:0000256" key="6">
    <source>
        <dbReference type="SAM" id="MobiDB-lite"/>
    </source>
</evidence>
<dbReference type="Gene3D" id="3.40.50.1360">
    <property type="match status" value="1"/>
</dbReference>
<dbReference type="PANTHER" id="PTHR43748:SF1">
    <property type="entry name" value="RIBOSE-5-PHOSPHATE ISOMERASE 4, CHLOROPLASTIC-RELATED"/>
    <property type="match status" value="1"/>
</dbReference>
<dbReference type="AlphaFoldDB" id="A0A2P6TGT6"/>
<gene>
    <name evidence="7" type="ORF">C2E21_7922</name>
</gene>
<reference evidence="7 8" key="1">
    <citation type="journal article" date="2018" name="Plant J.">
        <title>Genome sequences of Chlorella sorokiniana UTEX 1602 and Micractinium conductrix SAG 241.80: implications to maltose excretion by a green alga.</title>
        <authorList>
            <person name="Arriola M.B."/>
            <person name="Velmurugan N."/>
            <person name="Zhang Y."/>
            <person name="Plunkett M.H."/>
            <person name="Hondzo H."/>
            <person name="Barney B.M."/>
        </authorList>
    </citation>
    <scope>NUCLEOTIDE SEQUENCE [LARGE SCALE GENOMIC DNA]</scope>
    <source>
        <strain evidence="8">UTEX 1602</strain>
    </source>
</reference>
<evidence type="ECO:0000256" key="4">
    <source>
        <dbReference type="ARBA" id="ARBA00011959"/>
    </source>
</evidence>
<dbReference type="Proteomes" id="UP000239899">
    <property type="component" value="Unassembled WGS sequence"/>
</dbReference>
<comment type="pathway">
    <text evidence="2">Carbohydrate degradation; pentose phosphate pathway; D-ribose 5-phosphate from D-ribulose 5-phosphate (non-oxidative stage): step 1/1.</text>
</comment>
<name>A0A2P6TGT6_CHLSO</name>
<evidence type="ECO:0000313" key="8">
    <source>
        <dbReference type="Proteomes" id="UP000239899"/>
    </source>
</evidence>
<accession>A0A2P6TGT6</accession>
<evidence type="ECO:0000256" key="1">
    <source>
        <dbReference type="ARBA" id="ARBA00001713"/>
    </source>
</evidence>
<dbReference type="InterPro" id="IPR004788">
    <property type="entry name" value="Ribose5P_isomerase_type_A"/>
</dbReference>
<evidence type="ECO:0000256" key="5">
    <source>
        <dbReference type="ARBA" id="ARBA00023235"/>
    </source>
</evidence>
<comment type="similarity">
    <text evidence="3">Belongs to the ribose 5-phosphate isomerase family.</text>
</comment>
<comment type="caution">
    <text evidence="7">The sequence shown here is derived from an EMBL/GenBank/DDBJ whole genome shotgun (WGS) entry which is preliminary data.</text>
</comment>
<evidence type="ECO:0000256" key="3">
    <source>
        <dbReference type="ARBA" id="ARBA00008088"/>
    </source>
</evidence>
<dbReference type="OrthoDB" id="1555531at2759"/>
<dbReference type="PANTHER" id="PTHR43748">
    <property type="entry name" value="RIBOSE-5-PHOSPHATE ISOMERASE 3, CHLOROPLASTIC-RELATED"/>
    <property type="match status" value="1"/>
</dbReference>
<feature type="region of interest" description="Disordered" evidence="6">
    <location>
        <begin position="48"/>
        <end position="71"/>
    </location>
</feature>
<evidence type="ECO:0000313" key="7">
    <source>
        <dbReference type="EMBL" id="PRW33329.1"/>
    </source>
</evidence>